<evidence type="ECO:0000313" key="8">
    <source>
        <dbReference type="Proteomes" id="UP000190188"/>
    </source>
</evidence>
<evidence type="ECO:0000256" key="2">
    <source>
        <dbReference type="ARBA" id="ARBA00022692"/>
    </source>
</evidence>
<name>A0A1T2X529_9BACL</name>
<dbReference type="AlphaFoldDB" id="A0A1T2X529"/>
<reference evidence="7 8" key="1">
    <citation type="submission" date="2017-01" db="EMBL/GenBank/DDBJ databases">
        <title>Genome analysis of Paenibacillus selenitrireducens ES3-24.</title>
        <authorList>
            <person name="Xu D."/>
            <person name="Yao R."/>
            <person name="Zheng S."/>
        </authorList>
    </citation>
    <scope>NUCLEOTIDE SEQUENCE [LARGE SCALE GENOMIC DNA]</scope>
    <source>
        <strain evidence="7 8">ES3-24</strain>
    </source>
</reference>
<accession>A0A1T2X529</accession>
<keyword evidence="4 6" id="KW-0472">Membrane</keyword>
<comment type="subcellular location">
    <subcellularLocation>
        <location evidence="1">Membrane</location>
        <topology evidence="1">Multi-pass membrane protein</topology>
    </subcellularLocation>
</comment>
<feature type="transmembrane region" description="Helical" evidence="6">
    <location>
        <begin position="59"/>
        <end position="77"/>
    </location>
</feature>
<dbReference type="Proteomes" id="UP000190188">
    <property type="component" value="Unassembled WGS sequence"/>
</dbReference>
<evidence type="ECO:0000256" key="5">
    <source>
        <dbReference type="ARBA" id="ARBA00023600"/>
    </source>
</evidence>
<proteinExistence type="inferred from homology"/>
<dbReference type="Pfam" id="PF05105">
    <property type="entry name" value="Phage_holin_4_1"/>
    <property type="match status" value="1"/>
</dbReference>
<dbReference type="InterPro" id="IPR006480">
    <property type="entry name" value="Phage_holin_4_1"/>
</dbReference>
<feature type="transmembrane region" description="Helical" evidence="6">
    <location>
        <begin position="27"/>
        <end position="47"/>
    </location>
</feature>
<evidence type="ECO:0000256" key="3">
    <source>
        <dbReference type="ARBA" id="ARBA00022989"/>
    </source>
</evidence>
<evidence type="ECO:0000256" key="6">
    <source>
        <dbReference type="SAM" id="Phobius"/>
    </source>
</evidence>
<sequence>MEKAWSYIVGALAVPAFNFFYGGDQMAGGLMMALIFFVVMDWITGIRASKKDNSYASKYGIDGVFRTFFILLLPAGGHLLDRAFQIPDIMFGALAIGVLYHILQSMTANAVRAGWANWFPEWLLVKITNWVKSELEKKVERAESRKGGTTNEGK</sequence>
<dbReference type="OrthoDB" id="2885993at2"/>
<evidence type="ECO:0000256" key="4">
    <source>
        <dbReference type="ARBA" id="ARBA00023136"/>
    </source>
</evidence>
<organism evidence="7 8">
    <name type="scientific">Paenibacillus selenitireducens</name>
    <dbReference type="NCBI Taxonomy" id="1324314"/>
    <lineage>
        <taxon>Bacteria</taxon>
        <taxon>Bacillati</taxon>
        <taxon>Bacillota</taxon>
        <taxon>Bacilli</taxon>
        <taxon>Bacillales</taxon>
        <taxon>Paenibacillaceae</taxon>
        <taxon>Paenibacillus</taxon>
    </lineage>
</organism>
<keyword evidence="2 6" id="KW-0812">Transmembrane</keyword>
<keyword evidence="3 6" id="KW-1133">Transmembrane helix</keyword>
<comment type="caution">
    <text evidence="7">The sequence shown here is derived from an EMBL/GenBank/DDBJ whole genome shotgun (WGS) entry which is preliminary data.</text>
</comment>
<evidence type="ECO:0000313" key="7">
    <source>
        <dbReference type="EMBL" id="OPA74683.1"/>
    </source>
</evidence>
<dbReference type="RefSeq" id="WP_078501600.1">
    <property type="nucleotide sequence ID" value="NZ_MSZX01000010.1"/>
</dbReference>
<protein>
    <submittedName>
        <fullName evidence="7">Holin</fullName>
    </submittedName>
</protein>
<dbReference type="EMBL" id="MSZX01000010">
    <property type="protein sequence ID" value="OPA74683.1"/>
    <property type="molecule type" value="Genomic_DNA"/>
</dbReference>
<gene>
    <name evidence="7" type="ORF">BVG16_23280</name>
</gene>
<evidence type="ECO:0000256" key="1">
    <source>
        <dbReference type="ARBA" id="ARBA00004141"/>
    </source>
</evidence>
<comment type="similarity">
    <text evidence="5">Belongs to the bacteriophage holin family. Cp-1 holin subfamily.</text>
</comment>
<dbReference type="STRING" id="1324314.BVG16_23280"/>
<feature type="transmembrane region" description="Helical" evidence="6">
    <location>
        <begin position="5"/>
        <end position="21"/>
    </location>
</feature>
<keyword evidence="8" id="KW-1185">Reference proteome</keyword>
<feature type="transmembrane region" description="Helical" evidence="6">
    <location>
        <begin position="83"/>
        <end position="103"/>
    </location>
</feature>
<dbReference type="GO" id="GO:0016020">
    <property type="term" value="C:membrane"/>
    <property type="evidence" value="ECO:0007669"/>
    <property type="project" value="UniProtKB-SubCell"/>
</dbReference>